<keyword evidence="2" id="KW-1185">Reference proteome</keyword>
<dbReference type="RefSeq" id="WP_274163061.1">
    <property type="nucleotide sequence ID" value="NZ_JAJUBC010000003.1"/>
</dbReference>
<gene>
    <name evidence="1" type="ORF">LRP50_03260</name>
</gene>
<reference evidence="1" key="1">
    <citation type="submission" date="2021-12" db="EMBL/GenBank/DDBJ databases">
        <title>Enterovibrio ZSDZ35 sp. nov. and Enterovibrio ZSDZ42 sp. nov., isolated from coastal seawater in Qingdao.</title>
        <authorList>
            <person name="Zhang P."/>
        </authorList>
    </citation>
    <scope>NUCLEOTIDE SEQUENCE</scope>
    <source>
        <strain evidence="1">ZSDZ42</strain>
    </source>
</reference>
<protein>
    <submittedName>
        <fullName evidence="1">Uncharacterized protein</fullName>
    </submittedName>
</protein>
<proteinExistence type="predicted"/>
<evidence type="ECO:0000313" key="1">
    <source>
        <dbReference type="EMBL" id="MDD1792139.1"/>
    </source>
</evidence>
<dbReference type="Proteomes" id="UP001149400">
    <property type="component" value="Unassembled WGS sequence"/>
</dbReference>
<organism evidence="1 2">
    <name type="scientific">Enterovibrio gelatinilyticus</name>
    <dbReference type="NCBI Taxonomy" id="2899819"/>
    <lineage>
        <taxon>Bacteria</taxon>
        <taxon>Pseudomonadati</taxon>
        <taxon>Pseudomonadota</taxon>
        <taxon>Gammaproteobacteria</taxon>
        <taxon>Vibrionales</taxon>
        <taxon>Vibrionaceae</taxon>
        <taxon>Enterovibrio</taxon>
    </lineage>
</organism>
<accession>A0ABT5QVU9</accession>
<name>A0ABT5QVU9_9GAMM</name>
<dbReference type="EMBL" id="JAJUBC010000003">
    <property type="protein sequence ID" value="MDD1792139.1"/>
    <property type="molecule type" value="Genomic_DNA"/>
</dbReference>
<comment type="caution">
    <text evidence="1">The sequence shown here is derived from an EMBL/GenBank/DDBJ whole genome shotgun (WGS) entry which is preliminary data.</text>
</comment>
<sequence length="141" mass="16622">MFAWLTGLFKKETIKSTEWVKKLMQANRTGSYSKYREYYDKHVSRIHDSYHKDFLRFERFATQSYKKDDQRAFMAIKTAMYAHKLGQIKVAACLTASVINLNKTLVENQKVQLHPRLLRAALALHKQIIESNSKKRRKVKA</sequence>
<evidence type="ECO:0000313" key="2">
    <source>
        <dbReference type="Proteomes" id="UP001149400"/>
    </source>
</evidence>